<dbReference type="Proteomes" id="UP000027138">
    <property type="component" value="Unassembled WGS sequence"/>
</dbReference>
<feature type="compositionally biased region" description="Basic and acidic residues" evidence="1">
    <location>
        <begin position="117"/>
        <end position="127"/>
    </location>
</feature>
<feature type="region of interest" description="Disordered" evidence="1">
    <location>
        <begin position="112"/>
        <end position="152"/>
    </location>
</feature>
<organism evidence="2 3">
    <name type="scientific">Jatropha curcas</name>
    <name type="common">Barbados nut</name>
    <dbReference type="NCBI Taxonomy" id="180498"/>
    <lineage>
        <taxon>Eukaryota</taxon>
        <taxon>Viridiplantae</taxon>
        <taxon>Streptophyta</taxon>
        <taxon>Embryophyta</taxon>
        <taxon>Tracheophyta</taxon>
        <taxon>Spermatophyta</taxon>
        <taxon>Magnoliopsida</taxon>
        <taxon>eudicotyledons</taxon>
        <taxon>Gunneridae</taxon>
        <taxon>Pentapetalae</taxon>
        <taxon>rosids</taxon>
        <taxon>fabids</taxon>
        <taxon>Malpighiales</taxon>
        <taxon>Euphorbiaceae</taxon>
        <taxon>Crotonoideae</taxon>
        <taxon>Jatropheae</taxon>
        <taxon>Jatropha</taxon>
    </lineage>
</organism>
<keyword evidence="3" id="KW-1185">Reference proteome</keyword>
<feature type="region of interest" description="Disordered" evidence="1">
    <location>
        <begin position="55"/>
        <end position="77"/>
    </location>
</feature>
<evidence type="ECO:0000313" key="3">
    <source>
        <dbReference type="Proteomes" id="UP000027138"/>
    </source>
</evidence>
<evidence type="ECO:0000313" key="2">
    <source>
        <dbReference type="EMBL" id="KDP21884.1"/>
    </source>
</evidence>
<name>A0A067JQR3_JATCU</name>
<feature type="compositionally biased region" description="Polar residues" evidence="1">
    <location>
        <begin position="56"/>
        <end position="70"/>
    </location>
</feature>
<accession>A0A067JQR3</accession>
<sequence length="192" mass="20993">MTAIPPTDFRAMLDEMFGPKRLAFKTYLLNKTKDDQYAAPPNGDQIARGSVPEIGATSNATATPSHTGDNMASPEFRPDRRLFGKFTESMLIWYLKRPKNYEDRRTGPGIFFGGTELPKRPLERETSKSTGNGGGGGVCPSRRRRPPSSPGFSYKYSPGVTFLGTQSVLTEALFSPTLLTVLLLLSILATIA</sequence>
<proteinExistence type="predicted"/>
<gene>
    <name evidence="2" type="ORF">JCGZ_03252</name>
</gene>
<protein>
    <submittedName>
        <fullName evidence="2">Uncharacterized protein</fullName>
    </submittedName>
</protein>
<evidence type="ECO:0000256" key="1">
    <source>
        <dbReference type="SAM" id="MobiDB-lite"/>
    </source>
</evidence>
<dbReference type="AlphaFoldDB" id="A0A067JQR3"/>
<dbReference type="EMBL" id="KK915548">
    <property type="protein sequence ID" value="KDP21884.1"/>
    <property type="molecule type" value="Genomic_DNA"/>
</dbReference>
<reference evidence="2 3" key="1">
    <citation type="journal article" date="2014" name="PLoS ONE">
        <title>Global Analysis of Gene Expression Profiles in Physic Nut (Jatropha curcas L.) Seedlings Exposed to Salt Stress.</title>
        <authorList>
            <person name="Zhang L."/>
            <person name="Zhang C."/>
            <person name="Wu P."/>
            <person name="Chen Y."/>
            <person name="Li M."/>
            <person name="Jiang H."/>
            <person name="Wu G."/>
        </authorList>
    </citation>
    <scope>NUCLEOTIDE SEQUENCE [LARGE SCALE GENOMIC DNA]</scope>
    <source>
        <strain evidence="3">cv. GZQX0401</strain>
        <tissue evidence="2">Young leaves</tissue>
    </source>
</reference>